<feature type="signal peptide" evidence="3">
    <location>
        <begin position="1"/>
        <end position="25"/>
    </location>
</feature>
<sequence length="791" mass="79965">MRPIAALVAIAVLLLTGPLTGSALAAPADAPVTGSGTAVPGVTPDGGGPLQLDLTQLTPRLVNADGPNTITVEGTLTNTGTSPVDQLAIRLQRGDALRTEGDLRTALDGRAPTDTVTPQFIDLPGELAPGARMPVQFTVPLRGDANTGLALSHAGVYELLVNVNGVPQDGTRARLAAVRMLLPVLSLPPDPAAAAAAVPADTGRAPTPFTLLYPIVDTPRLLPTVPGEVPTLTDDDLAASFAPTGRLGGLVTALAQRAPVGSRLRDATCVAVDPELLETAAAMRGGYQVRAPDGTVTPGRGAEVAGQWLDSLAAVVRGGCLLALPYADADLVALTRGGLAPLAARAVVDGRALTAQLLGTPPLPSTLWPTDGLLDEPTLGAVGAGSPGASSTVVLSAEGIEQDRSSRTSGVVSVAAAPARQVGVLTDPLLTLAATGPAGPDTGSTGPSSAVPATSAPAGTSAPLSTQDTIGALVYRAETGPAAAGTGPMVLAPPHQWAADGVGADALLTAAGQLIDDGRLAPRGLGTIGAGAAGTDDNRLFYPLRAGAQEIPPAVIDTVRTTGDDIARLRASSENEPGVGATPAAVFDPMLRGTLRATSSAWRGQPQLAQQAADLTTGRITELRSSVRVLEPPSPYSLGTTDAPLLLTLANGLPVTMRVRVELASTAGLRVAPIPEQRVPPLGRIQVRVSAQVTRSGQFTVDATVRTRDGGPLGPPSRLQVRSTAYGTITVWLTATAGALLVVLAARRILRRARGEQGKPAVPRPGPPDPGPPGPTPAERAQPPTLAPLEP</sequence>
<dbReference type="RefSeq" id="WP_169385552.1">
    <property type="nucleotide sequence ID" value="NZ_JAAXLA010000117.1"/>
</dbReference>
<reference evidence="4 5" key="1">
    <citation type="submission" date="2020-04" db="EMBL/GenBank/DDBJ databases">
        <authorList>
            <person name="Klaysubun C."/>
            <person name="Duangmal K."/>
            <person name="Lipun K."/>
        </authorList>
    </citation>
    <scope>NUCLEOTIDE SEQUENCE [LARGE SCALE GENOMIC DNA]</scope>
    <source>
        <strain evidence="4 5">K10HN5</strain>
    </source>
</reference>
<dbReference type="InterPro" id="IPR046112">
    <property type="entry name" value="DUF6049"/>
</dbReference>
<feature type="compositionally biased region" description="Low complexity" evidence="1">
    <location>
        <begin position="444"/>
        <end position="464"/>
    </location>
</feature>
<dbReference type="Proteomes" id="UP000820669">
    <property type="component" value="Unassembled WGS sequence"/>
</dbReference>
<evidence type="ECO:0008006" key="6">
    <source>
        <dbReference type="Google" id="ProtNLM"/>
    </source>
</evidence>
<feature type="region of interest" description="Disordered" evidence="1">
    <location>
        <begin position="435"/>
        <end position="464"/>
    </location>
</feature>
<evidence type="ECO:0000313" key="4">
    <source>
        <dbReference type="EMBL" id="NMI02045.1"/>
    </source>
</evidence>
<keyword evidence="2" id="KW-1133">Transmembrane helix</keyword>
<gene>
    <name evidence="4" type="ORF">HF526_32830</name>
</gene>
<accession>A0ABX1SLZ6</accession>
<evidence type="ECO:0000256" key="1">
    <source>
        <dbReference type="SAM" id="MobiDB-lite"/>
    </source>
</evidence>
<protein>
    <recommendedName>
        <fullName evidence="6">Glycoprotein</fullName>
    </recommendedName>
</protein>
<keyword evidence="5" id="KW-1185">Reference proteome</keyword>
<organism evidence="4 5">
    <name type="scientific">Pseudonocardia acidicola</name>
    <dbReference type="NCBI Taxonomy" id="2724939"/>
    <lineage>
        <taxon>Bacteria</taxon>
        <taxon>Bacillati</taxon>
        <taxon>Actinomycetota</taxon>
        <taxon>Actinomycetes</taxon>
        <taxon>Pseudonocardiales</taxon>
        <taxon>Pseudonocardiaceae</taxon>
        <taxon>Pseudonocardia</taxon>
    </lineage>
</organism>
<comment type="caution">
    <text evidence="4">The sequence shown here is derived from an EMBL/GenBank/DDBJ whole genome shotgun (WGS) entry which is preliminary data.</text>
</comment>
<feature type="transmembrane region" description="Helical" evidence="2">
    <location>
        <begin position="725"/>
        <end position="746"/>
    </location>
</feature>
<feature type="region of interest" description="Disordered" evidence="1">
    <location>
        <begin position="753"/>
        <end position="791"/>
    </location>
</feature>
<feature type="chain" id="PRO_5046207244" description="Glycoprotein" evidence="3">
    <location>
        <begin position="26"/>
        <end position="791"/>
    </location>
</feature>
<feature type="compositionally biased region" description="Pro residues" evidence="1">
    <location>
        <begin position="762"/>
        <end position="776"/>
    </location>
</feature>
<dbReference type="EMBL" id="JAAXLA010000117">
    <property type="protein sequence ID" value="NMI02045.1"/>
    <property type="molecule type" value="Genomic_DNA"/>
</dbReference>
<keyword evidence="2" id="KW-0472">Membrane</keyword>
<evidence type="ECO:0000256" key="2">
    <source>
        <dbReference type="SAM" id="Phobius"/>
    </source>
</evidence>
<keyword evidence="3" id="KW-0732">Signal</keyword>
<feature type="non-terminal residue" evidence="4">
    <location>
        <position position="791"/>
    </location>
</feature>
<keyword evidence="2" id="KW-0812">Transmembrane</keyword>
<evidence type="ECO:0000256" key="3">
    <source>
        <dbReference type="SAM" id="SignalP"/>
    </source>
</evidence>
<dbReference type="Pfam" id="PF19516">
    <property type="entry name" value="DUF6049"/>
    <property type="match status" value="1"/>
</dbReference>
<name>A0ABX1SLZ6_9PSEU</name>
<proteinExistence type="predicted"/>
<evidence type="ECO:0000313" key="5">
    <source>
        <dbReference type="Proteomes" id="UP000820669"/>
    </source>
</evidence>